<evidence type="ECO:0000256" key="1">
    <source>
        <dbReference type="ARBA" id="ARBA00023002"/>
    </source>
</evidence>
<comment type="caution">
    <text evidence="4">The sequence shown here is derived from an EMBL/GenBank/DDBJ whole genome shotgun (WGS) entry which is preliminary data.</text>
</comment>
<dbReference type="PANTHER" id="PTHR22981:SF7">
    <property type="entry name" value="3-HYDROXYISOBUTYRATE DEHYDROGENASE, MITOCHONDRIAL"/>
    <property type="match status" value="1"/>
</dbReference>
<reference evidence="4 5" key="1">
    <citation type="submission" date="2019-03" db="EMBL/GenBank/DDBJ databases">
        <title>Genomics of glacier-inhabiting Cryobacterium strains.</title>
        <authorList>
            <person name="Liu Q."/>
            <person name="Xin Y.-H."/>
        </authorList>
    </citation>
    <scope>NUCLEOTIDE SEQUENCE [LARGE SCALE GENOMIC DNA]</scope>
    <source>
        <strain evidence="4 5">Hz16</strain>
    </source>
</reference>
<accession>A0A4R9AVJ4</accession>
<feature type="domain" description="6-phosphogluconate dehydrogenase NADP-binding" evidence="3">
    <location>
        <begin position="4"/>
        <end position="128"/>
    </location>
</feature>
<keyword evidence="2" id="KW-0520">NAD</keyword>
<dbReference type="GO" id="GO:0016616">
    <property type="term" value="F:oxidoreductase activity, acting on the CH-OH group of donors, NAD or NADP as acceptor"/>
    <property type="evidence" value="ECO:0007669"/>
    <property type="project" value="TreeGrafter"/>
</dbReference>
<evidence type="ECO:0000259" key="3">
    <source>
        <dbReference type="Pfam" id="PF03446"/>
    </source>
</evidence>
<dbReference type="InterPro" id="IPR006115">
    <property type="entry name" value="6PGDH_NADP-bd"/>
</dbReference>
<dbReference type="AlphaFoldDB" id="A0A4R9AVJ4"/>
<dbReference type="Gene3D" id="3.40.50.720">
    <property type="entry name" value="NAD(P)-binding Rossmann-like Domain"/>
    <property type="match status" value="1"/>
</dbReference>
<keyword evidence="1" id="KW-0560">Oxidoreductase</keyword>
<dbReference type="InterPro" id="IPR036291">
    <property type="entry name" value="NAD(P)-bd_dom_sf"/>
</dbReference>
<dbReference type="EMBL" id="SOHL01000015">
    <property type="protein sequence ID" value="TFD70747.1"/>
    <property type="molecule type" value="Genomic_DNA"/>
</dbReference>
<dbReference type="PANTHER" id="PTHR22981">
    <property type="entry name" value="3-HYDROXYISOBUTYRATE DEHYDROGENASE-RELATED"/>
    <property type="match status" value="1"/>
</dbReference>
<evidence type="ECO:0000256" key="2">
    <source>
        <dbReference type="ARBA" id="ARBA00023027"/>
    </source>
</evidence>
<protein>
    <recommendedName>
        <fullName evidence="3">6-phosphogluconate dehydrogenase NADP-binding domain-containing protein</fullName>
    </recommendedName>
</protein>
<dbReference type="SUPFAM" id="SSF51735">
    <property type="entry name" value="NAD(P)-binding Rossmann-fold domains"/>
    <property type="match status" value="1"/>
</dbReference>
<gene>
    <name evidence="4" type="ORF">E3T50_09215</name>
</gene>
<dbReference type="Pfam" id="PF03446">
    <property type="entry name" value="NAD_binding_2"/>
    <property type="match status" value="1"/>
</dbReference>
<proteinExistence type="predicted"/>
<dbReference type="GO" id="GO:0050661">
    <property type="term" value="F:NADP binding"/>
    <property type="evidence" value="ECO:0007669"/>
    <property type="project" value="InterPro"/>
</dbReference>
<evidence type="ECO:0000313" key="5">
    <source>
        <dbReference type="Proteomes" id="UP000297983"/>
    </source>
</evidence>
<organism evidence="4 5">
    <name type="scientific">Cryobacterium gelidum</name>
    <dbReference type="NCBI Taxonomy" id="1259164"/>
    <lineage>
        <taxon>Bacteria</taxon>
        <taxon>Bacillati</taxon>
        <taxon>Actinomycetota</taxon>
        <taxon>Actinomycetes</taxon>
        <taxon>Micrococcales</taxon>
        <taxon>Microbacteriaceae</taxon>
        <taxon>Cryobacterium</taxon>
    </lineage>
</organism>
<name>A0A4R9AVJ4_9MICO</name>
<sequence length="158" mass="16270">MSVVAWIGLGNMGGPMSANMVAAGHEVRGFDLNPDAVAVAVKTGVTAARSISDAVADADIVFTMLPKGEHARAVYFGDEGVLAAADKATLLVDSSTIDIDTAQALHDAAATAGFRFVDAPVSGGMSGAIRFYTRGKVVTTRWPDPATSEIDLGFPQMA</sequence>
<dbReference type="Proteomes" id="UP000297983">
    <property type="component" value="Unassembled WGS sequence"/>
</dbReference>
<evidence type="ECO:0000313" key="4">
    <source>
        <dbReference type="EMBL" id="TFD70747.1"/>
    </source>
</evidence>
<keyword evidence="5" id="KW-1185">Reference proteome</keyword>